<keyword evidence="1" id="KW-1133">Transmembrane helix</keyword>
<accession>A0A7J7LG04</accession>
<sequence>MNILKFWELHPLFLVTLLAKPLGIKPFNWISGTRSNCLSVKASFFGPLAFFFLLGTSASSTTLPYLFFILGSAFFLFPSSFSLPPSSLRFVVFSGVDNWYCPRSGVSPSGRVLSPTVDIKIRSNILP</sequence>
<reference evidence="2 3" key="1">
    <citation type="journal article" date="2020" name="IScience">
        <title>Genome Sequencing of the Endangered Kingdonia uniflora (Circaeasteraceae, Ranunculales) Reveals Potential Mechanisms of Evolutionary Specialization.</title>
        <authorList>
            <person name="Sun Y."/>
            <person name="Deng T."/>
            <person name="Zhang A."/>
            <person name="Moore M.J."/>
            <person name="Landis J.B."/>
            <person name="Lin N."/>
            <person name="Zhang H."/>
            <person name="Zhang X."/>
            <person name="Huang J."/>
            <person name="Zhang X."/>
            <person name="Sun H."/>
            <person name="Wang H."/>
        </authorList>
    </citation>
    <scope>NUCLEOTIDE SEQUENCE [LARGE SCALE GENOMIC DNA]</scope>
    <source>
        <strain evidence="2">TB1705</strain>
        <tissue evidence="2">Leaf</tissue>
    </source>
</reference>
<dbReference type="Proteomes" id="UP000541444">
    <property type="component" value="Unassembled WGS sequence"/>
</dbReference>
<dbReference type="AlphaFoldDB" id="A0A7J7LG04"/>
<evidence type="ECO:0000313" key="3">
    <source>
        <dbReference type="Proteomes" id="UP000541444"/>
    </source>
</evidence>
<feature type="transmembrane region" description="Helical" evidence="1">
    <location>
        <begin position="42"/>
        <end position="59"/>
    </location>
</feature>
<keyword evidence="1" id="KW-0472">Membrane</keyword>
<organism evidence="2 3">
    <name type="scientific">Kingdonia uniflora</name>
    <dbReference type="NCBI Taxonomy" id="39325"/>
    <lineage>
        <taxon>Eukaryota</taxon>
        <taxon>Viridiplantae</taxon>
        <taxon>Streptophyta</taxon>
        <taxon>Embryophyta</taxon>
        <taxon>Tracheophyta</taxon>
        <taxon>Spermatophyta</taxon>
        <taxon>Magnoliopsida</taxon>
        <taxon>Ranunculales</taxon>
        <taxon>Circaeasteraceae</taxon>
        <taxon>Kingdonia</taxon>
    </lineage>
</organism>
<evidence type="ECO:0000256" key="1">
    <source>
        <dbReference type="SAM" id="Phobius"/>
    </source>
</evidence>
<keyword evidence="3" id="KW-1185">Reference proteome</keyword>
<protein>
    <submittedName>
        <fullName evidence="2">Uncharacterized protein</fullName>
    </submittedName>
</protein>
<name>A0A7J7LG04_9MAGN</name>
<evidence type="ECO:0000313" key="2">
    <source>
        <dbReference type="EMBL" id="KAF6141512.1"/>
    </source>
</evidence>
<dbReference type="EMBL" id="JACGCM010002321">
    <property type="protein sequence ID" value="KAF6141512.1"/>
    <property type="molecule type" value="Genomic_DNA"/>
</dbReference>
<proteinExistence type="predicted"/>
<keyword evidence="1" id="KW-0812">Transmembrane</keyword>
<gene>
    <name evidence="2" type="ORF">GIB67_012274</name>
</gene>
<feature type="transmembrane region" description="Helical" evidence="1">
    <location>
        <begin position="12"/>
        <end position="30"/>
    </location>
</feature>
<comment type="caution">
    <text evidence="2">The sequence shown here is derived from an EMBL/GenBank/DDBJ whole genome shotgun (WGS) entry which is preliminary data.</text>
</comment>